<name>A0A2G8SB65_9APHY</name>
<dbReference type="Proteomes" id="UP000230002">
    <property type="component" value="Unassembled WGS sequence"/>
</dbReference>
<dbReference type="OrthoDB" id="2748260at2759"/>
<keyword evidence="3" id="KW-1185">Reference proteome</keyword>
<gene>
    <name evidence="2" type="ORF">GSI_05700</name>
</gene>
<evidence type="ECO:0000313" key="3">
    <source>
        <dbReference type="Proteomes" id="UP000230002"/>
    </source>
</evidence>
<accession>A0A2G8SB65</accession>
<reference evidence="2 3" key="1">
    <citation type="journal article" date="2015" name="Sci. Rep.">
        <title>Chromosome-level genome map provides insights into diverse defense mechanisms in the medicinal fungus Ganoderma sinense.</title>
        <authorList>
            <person name="Zhu Y."/>
            <person name="Xu J."/>
            <person name="Sun C."/>
            <person name="Zhou S."/>
            <person name="Xu H."/>
            <person name="Nelson D.R."/>
            <person name="Qian J."/>
            <person name="Song J."/>
            <person name="Luo H."/>
            <person name="Xiang L."/>
            <person name="Li Y."/>
            <person name="Xu Z."/>
            <person name="Ji A."/>
            <person name="Wang L."/>
            <person name="Lu S."/>
            <person name="Hayward A."/>
            <person name="Sun W."/>
            <person name="Li X."/>
            <person name="Schwartz D.C."/>
            <person name="Wang Y."/>
            <person name="Chen S."/>
        </authorList>
    </citation>
    <scope>NUCLEOTIDE SEQUENCE [LARGE SCALE GENOMIC DNA]</scope>
    <source>
        <strain evidence="2 3">ZZ0214-1</strain>
    </source>
</reference>
<comment type="caution">
    <text evidence="2">The sequence shown here is derived from an EMBL/GenBank/DDBJ whole genome shotgun (WGS) entry which is preliminary data.</text>
</comment>
<dbReference type="EMBL" id="AYKW01000012">
    <property type="protein sequence ID" value="PIL31007.1"/>
    <property type="molecule type" value="Genomic_DNA"/>
</dbReference>
<dbReference type="AlphaFoldDB" id="A0A2G8SB65"/>
<protein>
    <submittedName>
        <fullName evidence="2">Uncharacterized protein</fullName>
    </submittedName>
</protein>
<sequence>MSKNTCSGGSRAKGKEKAAAMTNLKKTPAIKKAEKIAGQWCKAPTPTIHRHKRPNTMVIKEDSESESDSDSEPEKVSHSSRPPAKKTKTAASSTEVEDDLKRDGLAIVDSSDEGDADGVWKESDGKEEVEVMFEDELQRAQECWRSPIYGFFKPEVEVSYKKGWQSHVFAYAAKGCKMKVQRYLDTGDRASSGNLFKHACLCWTDKVVNHAVELGSADIIREEVMKATLRSGSIMEFFEKKNPKKLTFSHWPLTKAKSFKAERRSTCR</sequence>
<evidence type="ECO:0000313" key="2">
    <source>
        <dbReference type="EMBL" id="PIL31007.1"/>
    </source>
</evidence>
<dbReference type="STRING" id="1077348.A0A2G8SB65"/>
<evidence type="ECO:0000256" key="1">
    <source>
        <dbReference type="SAM" id="MobiDB-lite"/>
    </source>
</evidence>
<proteinExistence type="predicted"/>
<feature type="region of interest" description="Disordered" evidence="1">
    <location>
        <begin position="1"/>
        <end position="125"/>
    </location>
</feature>
<organism evidence="2 3">
    <name type="scientific">Ganoderma sinense ZZ0214-1</name>
    <dbReference type="NCBI Taxonomy" id="1077348"/>
    <lineage>
        <taxon>Eukaryota</taxon>
        <taxon>Fungi</taxon>
        <taxon>Dikarya</taxon>
        <taxon>Basidiomycota</taxon>
        <taxon>Agaricomycotina</taxon>
        <taxon>Agaricomycetes</taxon>
        <taxon>Polyporales</taxon>
        <taxon>Polyporaceae</taxon>
        <taxon>Ganoderma</taxon>
    </lineage>
</organism>